<evidence type="ECO:0000313" key="2">
    <source>
        <dbReference type="Proteomes" id="UP000503278"/>
    </source>
</evidence>
<protein>
    <submittedName>
        <fullName evidence="1">Uncharacterized protein</fullName>
    </submittedName>
</protein>
<dbReference type="Proteomes" id="UP000503278">
    <property type="component" value="Plasmid unnamed1"/>
</dbReference>
<gene>
    <name evidence="1" type="ORF">HH214_21535</name>
</gene>
<dbReference type="EMBL" id="CP051683">
    <property type="protein sequence ID" value="QJD98542.1"/>
    <property type="molecule type" value="Genomic_DNA"/>
</dbReference>
<dbReference type="RefSeq" id="WP_169611278.1">
    <property type="nucleotide sequence ID" value="NZ_CP051683.1"/>
</dbReference>
<keyword evidence="2" id="KW-1185">Reference proteome</keyword>
<geneLocation type="plasmid" evidence="1 2">
    <name>unnamed1</name>
</geneLocation>
<organism evidence="1 2">
    <name type="scientific">Mucilaginibacter robiniae</name>
    <dbReference type="NCBI Taxonomy" id="2728022"/>
    <lineage>
        <taxon>Bacteria</taxon>
        <taxon>Pseudomonadati</taxon>
        <taxon>Bacteroidota</taxon>
        <taxon>Sphingobacteriia</taxon>
        <taxon>Sphingobacteriales</taxon>
        <taxon>Sphingobacteriaceae</taxon>
        <taxon>Mucilaginibacter</taxon>
    </lineage>
</organism>
<name>A0A7L5E5I2_9SPHI</name>
<dbReference type="KEGG" id="mrob:HH214_21535"/>
<reference evidence="1 2" key="1">
    <citation type="submission" date="2020-04" db="EMBL/GenBank/DDBJ databases">
        <title>Genome sequencing of novel species.</title>
        <authorList>
            <person name="Heo J."/>
            <person name="Kim S.-J."/>
            <person name="Kim J.-S."/>
            <person name="Hong S.-B."/>
            <person name="Kwon S.-W."/>
        </authorList>
    </citation>
    <scope>NUCLEOTIDE SEQUENCE [LARGE SCALE GENOMIC DNA]</scope>
    <source>
        <strain evidence="1 2">F39-2</strain>
        <plasmid evidence="1 2">unnamed1</plasmid>
    </source>
</reference>
<proteinExistence type="predicted"/>
<accession>A0A7L5E5I2</accession>
<keyword evidence="1" id="KW-0614">Plasmid</keyword>
<sequence>MMKITTLNNQEAEVGNIDVPQLTALGVGPTVQRLFVNSFITDHAGRLIFKFYWDGELKDKEIFGFHTCKLGCSIGIWTSGDQQHPKDIFLFFSAVEAIAYAHLNELKFHFLNNCLFVALGVRPSKYQIDILKNKFGKVRYHTVFGNDILGKIYDCKVSLWLSNKDCSFLLNEESVQVTEISLAENLKSVAIDRHKFSYFSFCRLFGKRPNLKAHKPSKKEYGSFLGYLAQKNQY</sequence>
<dbReference type="AlphaFoldDB" id="A0A7L5E5I2"/>
<evidence type="ECO:0000313" key="1">
    <source>
        <dbReference type="EMBL" id="QJD98542.1"/>
    </source>
</evidence>